<gene>
    <name evidence="2" type="ORF">CGGC5_v010249</name>
</gene>
<reference evidence="2 3" key="2">
    <citation type="submission" date="2020-04" db="EMBL/GenBank/DDBJ databases">
        <title>Genome sequencing and assembly of multiple isolates from the Colletotrichum gloeosporioides species complex.</title>
        <authorList>
            <person name="Gan P."/>
            <person name="Shirasu K."/>
        </authorList>
    </citation>
    <scope>NUCLEOTIDE SEQUENCE [LARGE SCALE GENOMIC DNA]</scope>
    <source>
        <strain evidence="2 3">Nara gc5</strain>
    </source>
</reference>
<keyword evidence="3" id="KW-1185">Reference proteome</keyword>
<dbReference type="EMBL" id="ANPB02000005">
    <property type="protein sequence ID" value="KAF4482071.1"/>
    <property type="molecule type" value="Genomic_DNA"/>
</dbReference>
<keyword evidence="1" id="KW-0732">Signal</keyword>
<dbReference type="Proteomes" id="UP000011096">
    <property type="component" value="Unassembled WGS sequence"/>
</dbReference>
<sequence>MKASALTLAAAFFSTALSQELFRCRCADANGENVHGIIPLCAERGGKNADLFDDLCIKLTSKLTDEDCAKIQLGSKGDCIVDVQETGGTTLVTTVYASATVTPTAKPKL</sequence>
<organism evidence="2 3">
    <name type="scientific">Colletotrichum fructicola (strain Nara gc5)</name>
    <name type="common">Anthracnose fungus</name>
    <name type="synonym">Colletotrichum gloeosporioides (strain Nara gc5)</name>
    <dbReference type="NCBI Taxonomy" id="1213859"/>
    <lineage>
        <taxon>Eukaryota</taxon>
        <taxon>Fungi</taxon>
        <taxon>Dikarya</taxon>
        <taxon>Ascomycota</taxon>
        <taxon>Pezizomycotina</taxon>
        <taxon>Sordariomycetes</taxon>
        <taxon>Hypocreomycetidae</taxon>
        <taxon>Glomerellales</taxon>
        <taxon>Glomerellaceae</taxon>
        <taxon>Colletotrichum</taxon>
        <taxon>Colletotrichum gloeosporioides species complex</taxon>
    </lineage>
</organism>
<dbReference type="GeneID" id="43619107"/>
<evidence type="ECO:0000313" key="3">
    <source>
        <dbReference type="Proteomes" id="UP000011096"/>
    </source>
</evidence>
<accession>A0A7J6J087</accession>
<evidence type="ECO:0000313" key="2">
    <source>
        <dbReference type="EMBL" id="KAF4482071.1"/>
    </source>
</evidence>
<protein>
    <submittedName>
        <fullName evidence="2">Uncharacterized protein</fullName>
    </submittedName>
</protein>
<feature type="chain" id="PRO_5029449400" evidence="1">
    <location>
        <begin position="19"/>
        <end position="109"/>
    </location>
</feature>
<evidence type="ECO:0000256" key="1">
    <source>
        <dbReference type="SAM" id="SignalP"/>
    </source>
</evidence>
<feature type="signal peptide" evidence="1">
    <location>
        <begin position="1"/>
        <end position="18"/>
    </location>
</feature>
<dbReference type="InParanoid" id="A0A7J6J087"/>
<comment type="caution">
    <text evidence="2">The sequence shown here is derived from an EMBL/GenBank/DDBJ whole genome shotgun (WGS) entry which is preliminary data.</text>
</comment>
<dbReference type="AlphaFoldDB" id="A0A7J6J087"/>
<reference evidence="2 3" key="1">
    <citation type="submission" date="2012-08" db="EMBL/GenBank/DDBJ databases">
        <authorList>
            <person name="Gan P.H.P."/>
            <person name="Ikeda K."/>
            <person name="Irieda H."/>
            <person name="Narusaka M."/>
            <person name="O'Connell R.J."/>
            <person name="Narusaka Y."/>
            <person name="Takano Y."/>
            <person name="Kubo Y."/>
            <person name="Shirasu K."/>
        </authorList>
    </citation>
    <scope>NUCLEOTIDE SEQUENCE [LARGE SCALE GENOMIC DNA]</scope>
    <source>
        <strain evidence="2 3">Nara gc5</strain>
    </source>
</reference>
<dbReference type="OrthoDB" id="4831532at2759"/>
<dbReference type="RefSeq" id="XP_031885719.1">
    <property type="nucleotide sequence ID" value="XM_032035096.1"/>
</dbReference>
<proteinExistence type="predicted"/>
<name>A0A7J6J087_COLFN</name>